<dbReference type="InterPro" id="IPR020095">
    <property type="entry name" value="PsdUridine_synth_TruA_C"/>
</dbReference>
<keyword evidence="10" id="KW-1185">Reference proteome</keyword>
<comment type="catalytic activity">
    <reaction evidence="4 7">
        <text>uridine(38/39/40) in tRNA = pseudouridine(38/39/40) in tRNA</text>
        <dbReference type="Rhea" id="RHEA:22376"/>
        <dbReference type="Rhea" id="RHEA-COMP:10085"/>
        <dbReference type="Rhea" id="RHEA-COMP:10087"/>
        <dbReference type="ChEBI" id="CHEBI:65314"/>
        <dbReference type="ChEBI" id="CHEBI:65315"/>
        <dbReference type="EC" id="5.4.99.12"/>
    </reaction>
</comment>
<dbReference type="GO" id="GO:0160147">
    <property type="term" value="F:tRNA pseudouridine(38-40) synthase activity"/>
    <property type="evidence" value="ECO:0007669"/>
    <property type="project" value="UniProtKB-EC"/>
</dbReference>
<evidence type="ECO:0000313" key="9">
    <source>
        <dbReference type="EMBL" id="MFC6951995.1"/>
    </source>
</evidence>
<comment type="caution">
    <text evidence="9">The sequence shown here is derived from an EMBL/GenBank/DDBJ whole genome shotgun (WGS) entry which is preliminary data.</text>
</comment>
<dbReference type="PANTHER" id="PTHR11142">
    <property type="entry name" value="PSEUDOURIDYLATE SYNTHASE"/>
    <property type="match status" value="1"/>
</dbReference>
<evidence type="ECO:0000256" key="7">
    <source>
        <dbReference type="RuleBase" id="RU003792"/>
    </source>
</evidence>
<sequence length="280" mass="29992">MRAFRVAYDGRPYHGFQRQPQVPTVEDAIFDALRDLGVLASDADAPEGYAAAGRTDAGVSAIAQTVAFECPDWLTPRAFNGELPEHVRAWANADVDADFHATHHATSRAYDYHLYAPTADADRAAAALSRVEGTHDFADLTAASDDDTTRTVETATVARDGDVLRVHVRADGFLWELVRRIVALVRSVATGDRSLDDVDRALAPAPLPDHERVGPAPPEPLVLVDATYPDVAFERDDEAATSATAVFESAHATAVSRGRVTAALRDGVDAPASPTDADPR</sequence>
<dbReference type="PANTHER" id="PTHR11142:SF0">
    <property type="entry name" value="TRNA PSEUDOURIDINE SYNTHASE-LIKE 1"/>
    <property type="match status" value="1"/>
</dbReference>
<feature type="active site" description="Nucleophile" evidence="4 5">
    <location>
        <position position="56"/>
    </location>
</feature>
<evidence type="ECO:0000256" key="3">
    <source>
        <dbReference type="ARBA" id="ARBA00023235"/>
    </source>
</evidence>
<dbReference type="InterPro" id="IPR020097">
    <property type="entry name" value="PsdUridine_synth_TruA_a/b_dom"/>
</dbReference>
<dbReference type="InterPro" id="IPR001406">
    <property type="entry name" value="PsdUridine_synth_TruA"/>
</dbReference>
<evidence type="ECO:0000313" key="10">
    <source>
        <dbReference type="Proteomes" id="UP001596395"/>
    </source>
</evidence>
<dbReference type="InterPro" id="IPR020103">
    <property type="entry name" value="PsdUridine_synth_cat_dom_sf"/>
</dbReference>
<keyword evidence="2 4" id="KW-0819">tRNA processing</keyword>
<dbReference type="EC" id="5.4.99.12" evidence="4"/>
<evidence type="ECO:0000256" key="4">
    <source>
        <dbReference type="HAMAP-Rule" id="MF_00171"/>
    </source>
</evidence>
<organism evidence="9 10">
    <name type="scientific">Halorubellus litoreus</name>
    <dbReference type="NCBI Taxonomy" id="755308"/>
    <lineage>
        <taxon>Archaea</taxon>
        <taxon>Methanobacteriati</taxon>
        <taxon>Methanobacteriota</taxon>
        <taxon>Stenosarchaea group</taxon>
        <taxon>Halobacteria</taxon>
        <taxon>Halobacteriales</taxon>
        <taxon>Halorubellaceae</taxon>
        <taxon>Halorubellus</taxon>
    </lineage>
</organism>
<dbReference type="RefSeq" id="WP_336348994.1">
    <property type="nucleotide sequence ID" value="NZ_JAZAQL010000001.1"/>
</dbReference>
<evidence type="ECO:0000256" key="5">
    <source>
        <dbReference type="PIRSR" id="PIRSR001430-1"/>
    </source>
</evidence>
<dbReference type="NCBIfam" id="TIGR00071">
    <property type="entry name" value="hisT_truA"/>
    <property type="match status" value="1"/>
</dbReference>
<keyword evidence="3 4" id="KW-0413">Isomerase</keyword>
<evidence type="ECO:0000256" key="1">
    <source>
        <dbReference type="ARBA" id="ARBA00009375"/>
    </source>
</evidence>
<proteinExistence type="inferred from homology"/>
<evidence type="ECO:0000256" key="6">
    <source>
        <dbReference type="PIRSR" id="PIRSR001430-2"/>
    </source>
</evidence>
<comment type="function">
    <text evidence="4">Formation of pseudouridine at positions 38, 39 and 40 in the anticodon stem and loop of transfer RNAs.</text>
</comment>
<dbReference type="NCBIfam" id="NF000622">
    <property type="entry name" value="PRK00021.3-3"/>
    <property type="match status" value="1"/>
</dbReference>
<name>A0ABD5VCV8_9EURY</name>
<reference evidence="9 10" key="1">
    <citation type="journal article" date="2019" name="Int. J. Syst. Evol. Microbiol.">
        <title>The Global Catalogue of Microorganisms (GCM) 10K type strain sequencing project: providing services to taxonomists for standard genome sequencing and annotation.</title>
        <authorList>
            <consortium name="The Broad Institute Genomics Platform"/>
            <consortium name="The Broad Institute Genome Sequencing Center for Infectious Disease"/>
            <person name="Wu L."/>
            <person name="Ma J."/>
        </authorList>
    </citation>
    <scope>NUCLEOTIDE SEQUENCE [LARGE SCALE GENOMIC DNA]</scope>
    <source>
        <strain evidence="9 10">GX26</strain>
    </source>
</reference>
<dbReference type="EMBL" id="JBHSXN010000001">
    <property type="protein sequence ID" value="MFC6951995.1"/>
    <property type="molecule type" value="Genomic_DNA"/>
</dbReference>
<dbReference type="GO" id="GO:0031119">
    <property type="term" value="P:tRNA pseudouridine synthesis"/>
    <property type="evidence" value="ECO:0007669"/>
    <property type="project" value="UniProtKB-UniRule"/>
</dbReference>
<dbReference type="InterPro" id="IPR020094">
    <property type="entry name" value="TruA/RsuA/RluB/E/F_N"/>
</dbReference>
<evidence type="ECO:0000259" key="8">
    <source>
        <dbReference type="Pfam" id="PF01416"/>
    </source>
</evidence>
<dbReference type="HAMAP" id="MF_00171">
    <property type="entry name" value="TruA"/>
    <property type="match status" value="1"/>
</dbReference>
<feature type="domain" description="Pseudouridine synthase I TruA alpha/beta" evidence="8">
    <location>
        <begin position="129"/>
        <end position="229"/>
    </location>
</feature>
<dbReference type="PIRSF" id="PIRSF001430">
    <property type="entry name" value="tRNA_psdUrid_synth"/>
    <property type="match status" value="1"/>
</dbReference>
<dbReference type="Gene3D" id="3.30.70.580">
    <property type="entry name" value="Pseudouridine synthase I, catalytic domain, N-terminal subdomain"/>
    <property type="match status" value="1"/>
</dbReference>
<accession>A0ABD5VCV8</accession>
<feature type="binding site" evidence="4 6">
    <location>
        <position position="110"/>
    </location>
    <ligand>
        <name>substrate</name>
    </ligand>
</feature>
<gene>
    <name evidence="4 9" type="primary">truA</name>
    <name evidence="9" type="ORF">ACFQGB_03885</name>
</gene>
<dbReference type="Pfam" id="PF01416">
    <property type="entry name" value="PseudoU_synth_1"/>
    <property type="match status" value="1"/>
</dbReference>
<protein>
    <recommendedName>
        <fullName evidence="4">tRNA pseudouridine synthase A</fullName>
        <ecNumber evidence="4">5.4.99.12</ecNumber>
    </recommendedName>
    <alternativeName>
        <fullName evidence="4">tRNA pseudouridine(38-40) synthase</fullName>
    </alternativeName>
    <alternativeName>
        <fullName evidence="4">tRNA pseudouridylate synthase I</fullName>
    </alternativeName>
    <alternativeName>
        <fullName evidence="4">tRNA-uridine isomerase I</fullName>
    </alternativeName>
</protein>
<evidence type="ECO:0000256" key="2">
    <source>
        <dbReference type="ARBA" id="ARBA00022694"/>
    </source>
</evidence>
<dbReference type="Proteomes" id="UP001596395">
    <property type="component" value="Unassembled WGS sequence"/>
</dbReference>
<dbReference type="Gene3D" id="3.30.70.660">
    <property type="entry name" value="Pseudouridine synthase I, catalytic domain, C-terminal subdomain"/>
    <property type="match status" value="1"/>
</dbReference>
<dbReference type="AlphaFoldDB" id="A0ABD5VCV8"/>
<comment type="similarity">
    <text evidence="1 4 7">Belongs to the tRNA pseudouridine synthase TruA family.</text>
</comment>
<dbReference type="SUPFAM" id="SSF55120">
    <property type="entry name" value="Pseudouridine synthase"/>
    <property type="match status" value="1"/>
</dbReference>
<comment type="caution">
    <text evidence="4">Lacks conserved residue(s) required for the propagation of feature annotation.</text>
</comment>